<feature type="domain" description="N-acetylmuramoyl-L-alanine amidase" evidence="3">
    <location>
        <begin position="15"/>
        <end position="143"/>
    </location>
</feature>
<evidence type="ECO:0000259" key="4">
    <source>
        <dbReference type="SMART" id="SM00701"/>
    </source>
</evidence>
<dbReference type="InterPro" id="IPR036505">
    <property type="entry name" value="Amidase/PGRP_sf"/>
</dbReference>
<dbReference type="InterPro" id="IPR052905">
    <property type="entry name" value="LD-transpeptidase_YkuD-like"/>
</dbReference>
<sequence length="409" mass="45912">MEIIDKRNSLPTHPSKRYRRRSLSAIKNIAIHHSATTSGSAESFARYHVNTLEWPGIAYHYVVDKDGTISLCHDLEVVSYHVGNSNYRAVGICMVGDFRTQQLTEAQKTATQNLVLSLLDVLTVDIDDVWGHQEFPGYEWKPCPSINMGNFRSELFARGDRGELPIYRSVSYSSGPRTRTYLSYGDQGDDIKALQERLEILGFKPGVIDGIFGKVTEDAVKRFQRAANLSVDGIVGPETRDALKRYDQDVPLIELASPTDVDTDDGGLYELESRRTLRLLSPYMRGEDIRDVQEKIGAVADGIFGPATAEAVRRYQRRKGLVSDGIVGPRTWQALDQNDTGGVPYSRLIFLTNPYIQGRDVKRVQRALNISEDGIFGPITDQAVRNFQRRERLNIDGIVGPNTWSRLFG</sequence>
<evidence type="ECO:0000256" key="1">
    <source>
        <dbReference type="ARBA" id="ARBA00030881"/>
    </source>
</evidence>
<dbReference type="Pfam" id="PF01510">
    <property type="entry name" value="Amidase_2"/>
    <property type="match status" value="1"/>
</dbReference>
<reference evidence="5 6" key="1">
    <citation type="submission" date="2020-02" db="EMBL/GenBank/DDBJ databases">
        <title>Bacillus aquiflavi sp. nov., isolated from yellow water of strong flavor Chinese baijiu in Yibin region of China.</title>
        <authorList>
            <person name="Xie J."/>
        </authorList>
    </citation>
    <scope>NUCLEOTIDE SEQUENCE [LARGE SCALE GENOMIC DNA]</scope>
    <source>
        <strain evidence="5 6">SA4</strain>
    </source>
</reference>
<evidence type="ECO:0000256" key="2">
    <source>
        <dbReference type="ARBA" id="ARBA00032390"/>
    </source>
</evidence>
<dbReference type="InterPro" id="IPR036366">
    <property type="entry name" value="PGBDSf"/>
</dbReference>
<dbReference type="Gene3D" id="3.40.80.10">
    <property type="entry name" value="Peptidoglycan recognition protein-like"/>
    <property type="match status" value="1"/>
</dbReference>
<dbReference type="Gene3D" id="1.10.101.10">
    <property type="entry name" value="PGBD-like superfamily/PGBD"/>
    <property type="match status" value="3"/>
</dbReference>
<comment type="caution">
    <text evidence="5">The sequence shown here is derived from an EMBL/GenBank/DDBJ whole genome shotgun (WGS) entry which is preliminary data.</text>
</comment>
<dbReference type="GO" id="GO:0008270">
    <property type="term" value="F:zinc ion binding"/>
    <property type="evidence" value="ECO:0007669"/>
    <property type="project" value="InterPro"/>
</dbReference>
<dbReference type="RefSeq" id="WP_163176991.1">
    <property type="nucleotide sequence ID" value="NZ_JAAIWM010000001.1"/>
</dbReference>
<keyword evidence="6" id="KW-1185">Reference proteome</keyword>
<dbReference type="InterPro" id="IPR002477">
    <property type="entry name" value="Peptidoglycan-bd-like"/>
</dbReference>
<dbReference type="SUPFAM" id="SSF47090">
    <property type="entry name" value="PGBD-like"/>
    <property type="match status" value="3"/>
</dbReference>
<dbReference type="CDD" id="cd06583">
    <property type="entry name" value="PGRP"/>
    <property type="match status" value="1"/>
</dbReference>
<proteinExistence type="predicted"/>
<dbReference type="SMART" id="SM00644">
    <property type="entry name" value="Ami_2"/>
    <property type="match status" value="1"/>
</dbReference>
<dbReference type="PANTHER" id="PTHR41533">
    <property type="entry name" value="L,D-TRANSPEPTIDASE HI_1667-RELATED"/>
    <property type="match status" value="1"/>
</dbReference>
<dbReference type="InterPro" id="IPR002502">
    <property type="entry name" value="Amidase_domain"/>
</dbReference>
<dbReference type="EMBL" id="JAAIWM010000001">
    <property type="protein sequence ID" value="NEY70413.1"/>
    <property type="molecule type" value="Genomic_DNA"/>
</dbReference>
<accession>A0A6M0Q2R8</accession>
<organism evidence="5 6">
    <name type="scientific">Bacillus mesophilus</name>
    <dbReference type="NCBI Taxonomy" id="1808955"/>
    <lineage>
        <taxon>Bacteria</taxon>
        <taxon>Bacillati</taxon>
        <taxon>Bacillota</taxon>
        <taxon>Bacilli</taxon>
        <taxon>Bacillales</taxon>
        <taxon>Bacillaceae</taxon>
        <taxon>Bacillus</taxon>
    </lineage>
</organism>
<dbReference type="Proteomes" id="UP000481043">
    <property type="component" value="Unassembled WGS sequence"/>
</dbReference>
<dbReference type="InterPro" id="IPR036365">
    <property type="entry name" value="PGBD-like_sf"/>
</dbReference>
<dbReference type="AlphaFoldDB" id="A0A6M0Q2R8"/>
<evidence type="ECO:0000313" key="6">
    <source>
        <dbReference type="Proteomes" id="UP000481043"/>
    </source>
</evidence>
<dbReference type="SUPFAM" id="SSF55846">
    <property type="entry name" value="N-acetylmuramoyl-L-alanine amidase-like"/>
    <property type="match status" value="1"/>
</dbReference>
<dbReference type="InterPro" id="IPR006619">
    <property type="entry name" value="PGRP_domain_met/bac"/>
</dbReference>
<dbReference type="SMART" id="SM00701">
    <property type="entry name" value="PGRP"/>
    <property type="match status" value="1"/>
</dbReference>
<dbReference type="PANTHER" id="PTHR41533:SF1">
    <property type="entry name" value="L,D-TRANSPEPTIDASE YCBB-RELATED"/>
    <property type="match status" value="1"/>
</dbReference>
<dbReference type="Pfam" id="PF01471">
    <property type="entry name" value="PG_binding_1"/>
    <property type="match status" value="3"/>
</dbReference>
<gene>
    <name evidence="5" type="ORF">G4D63_01540</name>
</gene>
<evidence type="ECO:0000259" key="3">
    <source>
        <dbReference type="SMART" id="SM00644"/>
    </source>
</evidence>
<feature type="domain" description="Peptidoglycan recognition protein family" evidence="4">
    <location>
        <begin position="10"/>
        <end position="136"/>
    </location>
</feature>
<dbReference type="GO" id="GO:0009253">
    <property type="term" value="P:peptidoglycan catabolic process"/>
    <property type="evidence" value="ECO:0007669"/>
    <property type="project" value="InterPro"/>
</dbReference>
<protein>
    <recommendedName>
        <fullName evidence="2">Autolysin</fullName>
    </recommendedName>
    <alternativeName>
        <fullName evidence="1">Cell wall hydrolase</fullName>
    </alternativeName>
</protein>
<evidence type="ECO:0000313" key="5">
    <source>
        <dbReference type="EMBL" id="NEY70413.1"/>
    </source>
</evidence>
<name>A0A6M0Q2R8_9BACI</name>
<dbReference type="GO" id="GO:0008745">
    <property type="term" value="F:N-acetylmuramoyl-L-alanine amidase activity"/>
    <property type="evidence" value="ECO:0007669"/>
    <property type="project" value="InterPro"/>
</dbReference>